<dbReference type="SUPFAM" id="SSF53335">
    <property type="entry name" value="S-adenosyl-L-methionine-dependent methyltransferases"/>
    <property type="match status" value="1"/>
</dbReference>
<dbReference type="GO" id="GO:0008168">
    <property type="term" value="F:methyltransferase activity"/>
    <property type="evidence" value="ECO:0007669"/>
    <property type="project" value="UniProtKB-KW"/>
</dbReference>
<keyword evidence="1" id="KW-0489">Methyltransferase</keyword>
<dbReference type="EMBL" id="JBHEZX010000019">
    <property type="protein sequence ID" value="MFC1413874.1"/>
    <property type="molecule type" value="Genomic_DNA"/>
</dbReference>
<evidence type="ECO:0000313" key="2">
    <source>
        <dbReference type="Proteomes" id="UP001592582"/>
    </source>
</evidence>
<protein>
    <submittedName>
        <fullName evidence="1">Class I SAM-dependent methyltransferase</fullName>
    </submittedName>
</protein>
<dbReference type="Pfam" id="PF13489">
    <property type="entry name" value="Methyltransf_23"/>
    <property type="match status" value="1"/>
</dbReference>
<reference evidence="1 2" key="1">
    <citation type="submission" date="2024-09" db="EMBL/GenBank/DDBJ databases">
        <authorList>
            <person name="Lee S.D."/>
        </authorList>
    </citation>
    <scope>NUCLEOTIDE SEQUENCE [LARGE SCALE GENOMIC DNA]</scope>
    <source>
        <strain evidence="1 2">N1-1</strain>
    </source>
</reference>
<name>A0ABV6VJF5_9ACTN</name>
<proteinExistence type="predicted"/>
<accession>A0ABV6VJF5</accession>
<comment type="caution">
    <text evidence="1">The sequence shown here is derived from an EMBL/GenBank/DDBJ whole genome shotgun (WGS) entry which is preliminary data.</text>
</comment>
<organism evidence="1 2">
    <name type="scientific">Streptacidiphilus alkalitolerans</name>
    <dbReference type="NCBI Taxonomy" id="3342712"/>
    <lineage>
        <taxon>Bacteria</taxon>
        <taxon>Bacillati</taxon>
        <taxon>Actinomycetota</taxon>
        <taxon>Actinomycetes</taxon>
        <taxon>Kitasatosporales</taxon>
        <taxon>Streptomycetaceae</taxon>
        <taxon>Streptacidiphilus</taxon>
    </lineage>
</organism>
<keyword evidence="2" id="KW-1185">Reference proteome</keyword>
<keyword evidence="1" id="KW-0808">Transferase</keyword>
<evidence type="ECO:0000313" key="1">
    <source>
        <dbReference type="EMBL" id="MFC1413874.1"/>
    </source>
</evidence>
<dbReference type="InterPro" id="IPR029063">
    <property type="entry name" value="SAM-dependent_MTases_sf"/>
</dbReference>
<dbReference type="Proteomes" id="UP001592582">
    <property type="component" value="Unassembled WGS sequence"/>
</dbReference>
<sequence length="231" mass="25877">MSEPKYRALRNRLVDAPGSVGERFRTARWLRFRAYFPDIDECEVVDLGGTADTWLRAPVRPRRLHLVNIDPHPAGLPDWISTEVADVTDPAVTAALGSFDLVYSNSTIEHVGGHSQRLRFAAAITTLAPRHWVQTPYRYFPVEPHFLAPGFQFLPLAARARLVRHWPLTHSRPDGPEEGLRAVVGIELLTRTEMRYLFPDSTLLSERVLGVTKSLLAVRGKGGSAHDRGLT</sequence>
<gene>
    <name evidence="1" type="ORF">ACEZDG_31900</name>
</gene>
<dbReference type="GO" id="GO:0032259">
    <property type="term" value="P:methylation"/>
    <property type="evidence" value="ECO:0007669"/>
    <property type="project" value="UniProtKB-KW"/>
</dbReference>